<evidence type="ECO:0000256" key="1">
    <source>
        <dbReference type="SAM" id="MobiDB-lite"/>
    </source>
</evidence>
<evidence type="ECO:0000256" key="2">
    <source>
        <dbReference type="SAM" id="SignalP"/>
    </source>
</evidence>
<organism evidence="3 4">
    <name type="scientific">Actinoplanes xinjiangensis</name>
    <dbReference type="NCBI Taxonomy" id="512350"/>
    <lineage>
        <taxon>Bacteria</taxon>
        <taxon>Bacillati</taxon>
        <taxon>Actinomycetota</taxon>
        <taxon>Actinomycetes</taxon>
        <taxon>Micromonosporales</taxon>
        <taxon>Micromonosporaceae</taxon>
        <taxon>Actinoplanes</taxon>
    </lineage>
</organism>
<dbReference type="EMBL" id="QGGR01000010">
    <property type="protein sequence ID" value="PWK46214.1"/>
    <property type="molecule type" value="Genomic_DNA"/>
</dbReference>
<feature type="chain" id="PRO_5016325385" description="Subtilisin inhibitor-like" evidence="2">
    <location>
        <begin position="24"/>
        <end position="184"/>
    </location>
</feature>
<comment type="caution">
    <text evidence="3">The sequence shown here is derived from an EMBL/GenBank/DDBJ whole genome shotgun (WGS) entry which is preliminary data.</text>
</comment>
<feature type="region of interest" description="Disordered" evidence="1">
    <location>
        <begin position="20"/>
        <end position="91"/>
    </location>
</feature>
<evidence type="ECO:0008006" key="5">
    <source>
        <dbReference type="Google" id="ProtNLM"/>
    </source>
</evidence>
<accession>A0A316FBI5</accession>
<feature type="compositionally biased region" description="Basic and acidic residues" evidence="1">
    <location>
        <begin position="48"/>
        <end position="65"/>
    </location>
</feature>
<evidence type="ECO:0000313" key="3">
    <source>
        <dbReference type="EMBL" id="PWK46214.1"/>
    </source>
</evidence>
<dbReference type="OrthoDB" id="7949713at2"/>
<dbReference type="RefSeq" id="WP_109595648.1">
    <property type="nucleotide sequence ID" value="NZ_BONA01000054.1"/>
</dbReference>
<dbReference type="Proteomes" id="UP000245697">
    <property type="component" value="Unassembled WGS sequence"/>
</dbReference>
<feature type="compositionally biased region" description="Basic and acidic residues" evidence="1">
    <location>
        <begin position="173"/>
        <end position="184"/>
    </location>
</feature>
<gene>
    <name evidence="3" type="ORF">BC793_110207</name>
</gene>
<dbReference type="PROSITE" id="PS51257">
    <property type="entry name" value="PROKAR_LIPOPROTEIN"/>
    <property type="match status" value="1"/>
</dbReference>
<name>A0A316FBI5_9ACTN</name>
<feature type="region of interest" description="Disordered" evidence="1">
    <location>
        <begin position="126"/>
        <end position="184"/>
    </location>
</feature>
<reference evidence="3 4" key="1">
    <citation type="submission" date="2018-05" db="EMBL/GenBank/DDBJ databases">
        <title>Genomic Encyclopedia of Archaeal and Bacterial Type Strains, Phase II (KMG-II): from individual species to whole genera.</title>
        <authorList>
            <person name="Goeker M."/>
        </authorList>
    </citation>
    <scope>NUCLEOTIDE SEQUENCE [LARGE SCALE GENOMIC DNA]</scope>
    <source>
        <strain evidence="3 4">DSM 45184</strain>
    </source>
</reference>
<keyword evidence="2" id="KW-0732">Signal</keyword>
<dbReference type="AlphaFoldDB" id="A0A316FBI5"/>
<evidence type="ECO:0000313" key="4">
    <source>
        <dbReference type="Proteomes" id="UP000245697"/>
    </source>
</evidence>
<keyword evidence="4" id="KW-1185">Reference proteome</keyword>
<feature type="signal peptide" evidence="2">
    <location>
        <begin position="1"/>
        <end position="23"/>
    </location>
</feature>
<proteinExistence type="predicted"/>
<protein>
    <recommendedName>
        <fullName evidence="5">Subtilisin inhibitor-like</fullName>
    </recommendedName>
</protein>
<sequence>MRIRTIAALGVLLAATTAGCSRAPDDGGGVASAADATPQPSNSAVDGDPDRDKSLKFSKCMREQGLDWFPDPQADGRMELSLPQGVDPSTVDRAQQSCRRFLPDGGEPPKLTAEEIEKNRQLSRCMRDNGVPNFPDPDANGHLGVDGNKLGTGPGDPVFDAADKACSQYRPKGGRERSERTETT</sequence>